<dbReference type="PANTHER" id="PTHR21255">
    <property type="entry name" value="T-COMPLEX-ASSOCIATED-TESTIS-EXPRESSED 1/ DYNEIN LIGHT CHAIN"/>
    <property type="match status" value="1"/>
</dbReference>
<sequence length="133" mass="15234">MATERLTTMNMEDNVDRNFVLRPTPGQKFRPKAITGMIQEVMNEKLGDMIKYDENEADQASKDISSTIRERLKALNLPRYKYIVQTMIAEQSGSGATTAVQCVWDEDCDGFLSHRYVNGSIWCEVLVFAVFHY</sequence>
<dbReference type="EMBL" id="CP090896">
    <property type="protein sequence ID" value="ULT83680.1"/>
    <property type="molecule type" value="Genomic_DNA"/>
</dbReference>
<reference evidence="2 3" key="1">
    <citation type="submission" date="2022-05" db="EMBL/GenBank/DDBJ databases">
        <title>Chromosome-level reference genomes for two strains of Caenorhabditis briggsae: an improved platform for comparative genomics.</title>
        <authorList>
            <person name="Stevens L."/>
            <person name="Andersen E.C."/>
        </authorList>
    </citation>
    <scope>NUCLEOTIDE SEQUENCE [LARGE SCALE GENOMIC DNA]</scope>
    <source>
        <strain evidence="2">QX1410_ONT</strain>
        <tissue evidence="2">Whole-organism</tissue>
    </source>
</reference>
<evidence type="ECO:0008006" key="4">
    <source>
        <dbReference type="Google" id="ProtNLM"/>
    </source>
</evidence>
<proteinExistence type="inferred from homology"/>
<dbReference type="Gene3D" id="3.30.1140.40">
    <property type="entry name" value="Tctex-1"/>
    <property type="match status" value="1"/>
</dbReference>
<dbReference type="InterPro" id="IPR038586">
    <property type="entry name" value="Tctex-1-like_sf"/>
</dbReference>
<accession>A0AAE8ZTF7</accession>
<dbReference type="InterPro" id="IPR005334">
    <property type="entry name" value="Tctex-1-like"/>
</dbReference>
<dbReference type="AlphaFoldDB" id="A0AAE8ZTF7"/>
<gene>
    <name evidence="2" type="ORF">L3Y34_012732</name>
</gene>
<organism evidence="2 3">
    <name type="scientific">Caenorhabditis briggsae</name>
    <dbReference type="NCBI Taxonomy" id="6238"/>
    <lineage>
        <taxon>Eukaryota</taxon>
        <taxon>Metazoa</taxon>
        <taxon>Ecdysozoa</taxon>
        <taxon>Nematoda</taxon>
        <taxon>Chromadorea</taxon>
        <taxon>Rhabditida</taxon>
        <taxon>Rhabditina</taxon>
        <taxon>Rhabditomorpha</taxon>
        <taxon>Rhabditoidea</taxon>
        <taxon>Rhabditidae</taxon>
        <taxon>Peloderinae</taxon>
        <taxon>Caenorhabditis</taxon>
    </lineage>
</organism>
<dbReference type="FunFam" id="3.30.1140.40:FF:000003">
    <property type="entry name" value="tctex1 domain-containing protein 2"/>
    <property type="match status" value="1"/>
</dbReference>
<evidence type="ECO:0000313" key="3">
    <source>
        <dbReference type="Proteomes" id="UP000827892"/>
    </source>
</evidence>
<evidence type="ECO:0000313" key="2">
    <source>
        <dbReference type="EMBL" id="ULT83680.1"/>
    </source>
</evidence>
<dbReference type="Pfam" id="PF03645">
    <property type="entry name" value="Tctex-1"/>
    <property type="match status" value="1"/>
</dbReference>
<name>A0AAE8ZTF7_CAEBR</name>
<dbReference type="PANTHER" id="PTHR21255:SF7">
    <property type="entry name" value="DYNEIN LIGHT CHAIN TCTEX-TYPE PROTEIN 2B"/>
    <property type="match status" value="1"/>
</dbReference>
<dbReference type="CDD" id="cd21459">
    <property type="entry name" value="DLC-like_TCTEX1D2"/>
    <property type="match status" value="1"/>
</dbReference>
<protein>
    <recommendedName>
        <fullName evidence="4">Protein CBR-DYLT-2</fullName>
    </recommendedName>
</protein>
<comment type="similarity">
    <text evidence="1">Belongs to the dynein light chain Tctex-type family.</text>
</comment>
<evidence type="ECO:0000256" key="1">
    <source>
        <dbReference type="ARBA" id="ARBA00005361"/>
    </source>
</evidence>
<dbReference type="Proteomes" id="UP000827892">
    <property type="component" value="Chromosome X"/>
</dbReference>